<sequence>MPSYKEKYFSICNRLTTMERRVLLDESILLDLRQTILNLQTQLNNPQKELDEFLINQLHLALTELIKYANPQFQLPAHFKGKEINEILTITTEMIFNAVSLLRDATVRAQTIISDIPSKPIKDNPPSRNHLIKNRTLNNESRIILKSSTTELSPEPSRNRPRSFTMSP</sequence>
<protein>
    <recommendedName>
        <fullName evidence="4">Gp6</fullName>
    </recommendedName>
</protein>
<dbReference type="Proteomes" id="UP000203518">
    <property type="component" value="Segment"/>
</dbReference>
<evidence type="ECO:0000256" key="1">
    <source>
        <dbReference type="SAM" id="MobiDB-lite"/>
    </source>
</evidence>
<feature type="region of interest" description="Disordered" evidence="1">
    <location>
        <begin position="146"/>
        <end position="168"/>
    </location>
</feature>
<dbReference type="OrthoDB" id="33401at10239"/>
<organism evidence="2 3">
    <name type="scientific">Sclerotinia sclerotiorum negative-stranded RNA virus 1</name>
    <dbReference type="NCBI Taxonomy" id="1483724"/>
    <lineage>
        <taxon>Viruses</taxon>
        <taxon>Riboviria</taxon>
        <taxon>Orthornavirae</taxon>
        <taxon>Negarnaviricota</taxon>
        <taxon>Haploviricotina</taxon>
        <taxon>Monjiviricetes</taxon>
        <taxon>Mononegavirales</taxon>
        <taxon>Mymonaviridae</taxon>
        <taxon>Sclerotimonavirus</taxon>
        <taxon>Sclerotimonavirus sclerotiniae</taxon>
    </lineage>
</organism>
<name>X5F9X4_9MONO</name>
<dbReference type="EMBL" id="KJ186782">
    <property type="protein sequence ID" value="AHW76812.1"/>
    <property type="molecule type" value="Viral_cRNA"/>
</dbReference>
<dbReference type="RefSeq" id="YP_009094318.1">
    <property type="nucleotide sequence ID" value="NC_025383.1"/>
</dbReference>
<proteinExistence type="predicted"/>
<dbReference type="KEGG" id="vg:20996186"/>
<dbReference type="GeneID" id="20996186"/>
<evidence type="ECO:0000313" key="2">
    <source>
        <dbReference type="EMBL" id="AHW76812.1"/>
    </source>
</evidence>
<reference evidence="2 3" key="1">
    <citation type="journal article" date="2014" name="Proc. Natl. Acad. Sci. U.S.A.">
        <title>Fungal negative-stranded RNA virus that is related to bornaviruses and nyaviruses.</title>
        <authorList>
            <person name="Liu L."/>
            <person name="Xie J."/>
            <person name="Cheng J."/>
            <person name="Fu Y."/>
            <person name="Li G."/>
            <person name="Yi X."/>
            <person name="Jiang D."/>
        </authorList>
    </citation>
    <scope>NUCLEOTIDE SEQUENCE [LARGE SCALE GENOMIC DNA]</scope>
    <source>
        <strain evidence="2 3">AH98</strain>
    </source>
</reference>
<accession>X5F9X4</accession>
<evidence type="ECO:0008006" key="4">
    <source>
        <dbReference type="Google" id="ProtNLM"/>
    </source>
</evidence>
<evidence type="ECO:0000313" key="3">
    <source>
        <dbReference type="Proteomes" id="UP000203518"/>
    </source>
</evidence>
<keyword evidence="3" id="KW-1185">Reference proteome</keyword>